<evidence type="ECO:0000256" key="13">
    <source>
        <dbReference type="ARBA" id="ARBA00022833"/>
    </source>
</evidence>
<evidence type="ECO:0000313" key="23">
    <source>
        <dbReference type="Proteomes" id="UP000179266"/>
    </source>
</evidence>
<dbReference type="InterPro" id="IPR039866">
    <property type="entry name" value="CPQ"/>
</dbReference>
<dbReference type="Gene3D" id="3.50.30.30">
    <property type="match status" value="1"/>
</dbReference>
<dbReference type="GO" id="GO:0004180">
    <property type="term" value="F:carboxypeptidase activity"/>
    <property type="evidence" value="ECO:0007669"/>
    <property type="project" value="UniProtKB-KW"/>
</dbReference>
<evidence type="ECO:0000256" key="12">
    <source>
        <dbReference type="ARBA" id="ARBA00022824"/>
    </source>
</evidence>
<evidence type="ECO:0000256" key="15">
    <source>
        <dbReference type="ARBA" id="ARBA00023049"/>
    </source>
</evidence>
<dbReference type="GO" id="GO:0006508">
    <property type="term" value="P:proteolysis"/>
    <property type="evidence" value="ECO:0007669"/>
    <property type="project" value="UniProtKB-KW"/>
</dbReference>
<keyword evidence="16" id="KW-0865">Zymogen</keyword>
<organism evidence="22 23">
    <name type="scientific">Candidatus Schekmanbacteria bacterium RBG_13_48_7</name>
    <dbReference type="NCBI Taxonomy" id="1817878"/>
    <lineage>
        <taxon>Bacteria</taxon>
        <taxon>Candidatus Schekmaniibacteriota</taxon>
    </lineage>
</organism>
<dbReference type="InterPro" id="IPR007484">
    <property type="entry name" value="Peptidase_M28"/>
</dbReference>
<keyword evidence="8" id="KW-0645">Protease</keyword>
<feature type="domain" description="Peptidase M28" evidence="21">
    <location>
        <begin position="269"/>
        <end position="451"/>
    </location>
</feature>
<dbReference type="PANTHER" id="PTHR12053:SF3">
    <property type="entry name" value="CARBOXYPEPTIDASE Q"/>
    <property type="match status" value="1"/>
</dbReference>
<evidence type="ECO:0000256" key="3">
    <source>
        <dbReference type="ARBA" id="ARBA00004555"/>
    </source>
</evidence>
<keyword evidence="7" id="KW-0121">Carboxypeptidase</keyword>
<name>A0A1F7S7Z5_9BACT</name>
<proteinExistence type="predicted"/>
<dbReference type="GO" id="GO:0070573">
    <property type="term" value="F:metallodipeptidase activity"/>
    <property type="evidence" value="ECO:0007669"/>
    <property type="project" value="InterPro"/>
</dbReference>
<evidence type="ECO:0000256" key="14">
    <source>
        <dbReference type="ARBA" id="ARBA00023034"/>
    </source>
</evidence>
<evidence type="ECO:0000256" key="6">
    <source>
        <dbReference type="ARBA" id="ARBA00022525"/>
    </source>
</evidence>
<evidence type="ECO:0000313" key="22">
    <source>
        <dbReference type="EMBL" id="OGL49374.1"/>
    </source>
</evidence>
<keyword evidence="15" id="KW-0482">Metalloprotease</keyword>
<keyword evidence="10" id="KW-0732">Signal</keyword>
<keyword evidence="9" id="KW-0479">Metal-binding</keyword>
<dbReference type="AlphaFoldDB" id="A0A1F7S7Z5"/>
<evidence type="ECO:0000256" key="1">
    <source>
        <dbReference type="ARBA" id="ARBA00004240"/>
    </source>
</evidence>
<dbReference type="SUPFAM" id="SSF53187">
    <property type="entry name" value="Zn-dependent exopeptidases"/>
    <property type="match status" value="1"/>
</dbReference>
<accession>A0A1F7S7Z5</accession>
<evidence type="ECO:0000256" key="7">
    <source>
        <dbReference type="ARBA" id="ARBA00022645"/>
    </source>
</evidence>
<keyword evidence="11" id="KW-0378">Hydrolase</keyword>
<keyword evidence="12" id="KW-0256">Endoplasmic reticulum</keyword>
<evidence type="ECO:0000256" key="2">
    <source>
        <dbReference type="ARBA" id="ARBA00004371"/>
    </source>
</evidence>
<evidence type="ECO:0000256" key="16">
    <source>
        <dbReference type="ARBA" id="ARBA00023145"/>
    </source>
</evidence>
<dbReference type="Proteomes" id="UP000179266">
    <property type="component" value="Unassembled WGS sequence"/>
</dbReference>
<keyword evidence="13" id="KW-0862">Zinc</keyword>
<gene>
    <name evidence="22" type="ORF">A2161_11355</name>
</gene>
<dbReference type="GO" id="GO:0005764">
    <property type="term" value="C:lysosome"/>
    <property type="evidence" value="ECO:0007669"/>
    <property type="project" value="UniProtKB-SubCell"/>
</dbReference>
<evidence type="ECO:0000256" key="20">
    <source>
        <dbReference type="ARBA" id="ARBA00033328"/>
    </source>
</evidence>
<keyword evidence="6" id="KW-0964">Secreted</keyword>
<keyword evidence="17" id="KW-0325">Glycoprotein</keyword>
<dbReference type="Pfam" id="PF04389">
    <property type="entry name" value="Peptidase_M28"/>
    <property type="match status" value="1"/>
</dbReference>
<dbReference type="GO" id="GO:0005576">
    <property type="term" value="C:extracellular region"/>
    <property type="evidence" value="ECO:0007669"/>
    <property type="project" value="UniProtKB-SubCell"/>
</dbReference>
<comment type="caution">
    <text evidence="22">The sequence shown here is derived from an EMBL/GenBank/DDBJ whole genome shotgun (WGS) entry which is preliminary data.</text>
</comment>
<evidence type="ECO:0000256" key="9">
    <source>
        <dbReference type="ARBA" id="ARBA00022723"/>
    </source>
</evidence>
<evidence type="ECO:0000259" key="21">
    <source>
        <dbReference type="Pfam" id="PF04389"/>
    </source>
</evidence>
<evidence type="ECO:0000256" key="11">
    <source>
        <dbReference type="ARBA" id="ARBA00022801"/>
    </source>
</evidence>
<keyword evidence="14" id="KW-0333">Golgi apparatus</keyword>
<dbReference type="EMBL" id="MGDD01000018">
    <property type="protein sequence ID" value="OGL49374.1"/>
    <property type="molecule type" value="Genomic_DNA"/>
</dbReference>
<evidence type="ECO:0000256" key="18">
    <source>
        <dbReference type="ARBA" id="ARBA00023228"/>
    </source>
</evidence>
<dbReference type="PANTHER" id="PTHR12053">
    <property type="entry name" value="PROTEASE FAMILY M28 PLASMA GLUTAMATE CARBOXYPEPTIDASE-RELATED"/>
    <property type="match status" value="1"/>
</dbReference>
<evidence type="ECO:0000256" key="5">
    <source>
        <dbReference type="ARBA" id="ARBA00014116"/>
    </source>
</evidence>
<evidence type="ECO:0000256" key="8">
    <source>
        <dbReference type="ARBA" id="ARBA00022670"/>
    </source>
</evidence>
<dbReference type="GO" id="GO:0046872">
    <property type="term" value="F:metal ion binding"/>
    <property type="evidence" value="ECO:0007669"/>
    <property type="project" value="UniProtKB-KW"/>
</dbReference>
<dbReference type="Gene3D" id="3.40.630.10">
    <property type="entry name" value="Zn peptidases"/>
    <property type="match status" value="1"/>
</dbReference>
<comment type="subcellular location">
    <subcellularLocation>
        <location evidence="1">Endoplasmic reticulum</location>
    </subcellularLocation>
    <subcellularLocation>
        <location evidence="3">Golgi apparatus</location>
    </subcellularLocation>
    <subcellularLocation>
        <location evidence="2">Lysosome</location>
    </subcellularLocation>
    <subcellularLocation>
        <location evidence="4">Secreted</location>
    </subcellularLocation>
</comment>
<protein>
    <recommendedName>
        <fullName evidence="5">Carboxypeptidase Q</fullName>
    </recommendedName>
    <alternativeName>
        <fullName evidence="20">Plasma glutamate carboxypeptidase</fullName>
    </alternativeName>
</protein>
<evidence type="ECO:0000256" key="17">
    <source>
        <dbReference type="ARBA" id="ARBA00023180"/>
    </source>
</evidence>
<evidence type="ECO:0000256" key="10">
    <source>
        <dbReference type="ARBA" id="ARBA00022729"/>
    </source>
</evidence>
<reference evidence="22 23" key="1">
    <citation type="journal article" date="2016" name="Nat. Commun.">
        <title>Thousands of microbial genomes shed light on interconnected biogeochemical processes in an aquifer system.</title>
        <authorList>
            <person name="Anantharaman K."/>
            <person name="Brown C.T."/>
            <person name="Hug L.A."/>
            <person name="Sharon I."/>
            <person name="Castelle C.J."/>
            <person name="Probst A.J."/>
            <person name="Thomas B.C."/>
            <person name="Singh A."/>
            <person name="Wilkins M.J."/>
            <person name="Karaoz U."/>
            <person name="Brodie E.L."/>
            <person name="Williams K.H."/>
            <person name="Hubbard S.S."/>
            <person name="Banfield J.F."/>
        </authorList>
    </citation>
    <scope>NUCLEOTIDE SEQUENCE [LARGE SCALE GENOMIC DNA]</scope>
</reference>
<comment type="subunit">
    <text evidence="19">Homodimer. The monomeric form is inactive while the homodimer is active.</text>
</comment>
<evidence type="ECO:0000256" key="4">
    <source>
        <dbReference type="ARBA" id="ARBA00004613"/>
    </source>
</evidence>
<sequence length="470" mass="52310">MFKISILKYERFFFIFSVALILLNNSCVSEKKDDSIMIKNIFDETLVNSECYDNLRILCKNIGPRLSGSPEAAKAVEWGEHLLKKYGLDKVYLQDVMVPHWIRGEKEKAAFIDDNETVFVPNVCALGGSVGTDGQIEAGIIEVHNFEELAKSGKTKIEGKFVFYNRPMNPTYIDTFKSYETCVDQRSKGAVEAAKYGAVGVLVRSMNLKIDRFPHTGTMKYEDGVKKIPAAAVSTEDAEYLSKLIEINKNLKVSLTMDCKTLPDENTFNVIGEITGAKYPDKIIAIGGHIDSWDITEGAHDDGAGVVQSVEVIRTFKALGYKPNHTLRVVMFMNEENGTMGGKTYAKIVDEKKEIHVAAIESDSGAFSPRGFTIDGPSEKISKIQKWKSYLEPYNLHKIEKGFGGVDIGPLRKVDANLLLIGLLTDSQRYFDYHHAASDTFESVNKRELELGAASMASLVYLIDKYGIAD</sequence>
<keyword evidence="18" id="KW-0458">Lysosome</keyword>
<evidence type="ECO:0000256" key="19">
    <source>
        <dbReference type="ARBA" id="ARBA00025833"/>
    </source>
</evidence>